<accession>A0A1I1Z2S6</accession>
<evidence type="ECO:0000256" key="1">
    <source>
        <dbReference type="PIRSR" id="PIRSR038925-1"/>
    </source>
</evidence>
<dbReference type="SUPFAM" id="SSF140931">
    <property type="entry name" value="Fic-like"/>
    <property type="match status" value="1"/>
</dbReference>
<feature type="binding site" evidence="1">
    <location>
        <begin position="196"/>
        <end position="202"/>
    </location>
    <ligand>
        <name>ATP</name>
        <dbReference type="ChEBI" id="CHEBI:30616"/>
    </ligand>
</feature>
<dbReference type="InterPro" id="IPR040198">
    <property type="entry name" value="Fido_containing"/>
</dbReference>
<dbReference type="InterPro" id="IPR048770">
    <property type="entry name" value="SoFic-like_C"/>
</dbReference>
<dbReference type="Pfam" id="PF21248">
    <property type="entry name" value="SoFic-like_C"/>
    <property type="match status" value="1"/>
</dbReference>
<feature type="domain" description="Fido" evidence="4">
    <location>
        <begin position="109"/>
        <end position="255"/>
    </location>
</feature>
<dbReference type="STRING" id="662367.SAMN05216167_1122"/>
<evidence type="ECO:0000313" key="6">
    <source>
        <dbReference type="Proteomes" id="UP000198598"/>
    </source>
</evidence>
<dbReference type="EMBL" id="FOLQ01000012">
    <property type="protein sequence ID" value="SFE26065.1"/>
    <property type="molecule type" value="Genomic_DNA"/>
</dbReference>
<dbReference type="InterPro" id="IPR036390">
    <property type="entry name" value="WH_DNA-bd_sf"/>
</dbReference>
<dbReference type="OrthoDB" id="9814400at2"/>
<dbReference type="AlphaFoldDB" id="A0A1I1Z2S6"/>
<dbReference type="InterPro" id="IPR036597">
    <property type="entry name" value="Fido-like_dom_sf"/>
</dbReference>
<dbReference type="Pfam" id="PF02661">
    <property type="entry name" value="Fic"/>
    <property type="match status" value="1"/>
</dbReference>
<dbReference type="SUPFAM" id="SSF46785">
    <property type="entry name" value="Winged helix' DNA-binding domain"/>
    <property type="match status" value="1"/>
</dbReference>
<dbReference type="Gene3D" id="1.10.3290.10">
    <property type="entry name" value="Fido-like domain"/>
    <property type="match status" value="1"/>
</dbReference>
<feature type="binding site" evidence="1">
    <location>
        <position position="62"/>
    </location>
    <ligand>
        <name>ATP</name>
        <dbReference type="ChEBI" id="CHEBI:30616"/>
    </ligand>
</feature>
<organism evidence="5 6">
    <name type="scientific">Spirosoma endophyticum</name>
    <dbReference type="NCBI Taxonomy" id="662367"/>
    <lineage>
        <taxon>Bacteria</taxon>
        <taxon>Pseudomonadati</taxon>
        <taxon>Bacteroidota</taxon>
        <taxon>Cytophagia</taxon>
        <taxon>Cytophagales</taxon>
        <taxon>Cytophagaceae</taxon>
        <taxon>Spirosoma</taxon>
    </lineage>
</organism>
<protein>
    <submittedName>
        <fullName evidence="5">Fic family protein</fullName>
    </submittedName>
</protein>
<evidence type="ECO:0000313" key="5">
    <source>
        <dbReference type="EMBL" id="SFE26065.1"/>
    </source>
</evidence>
<evidence type="ECO:0000256" key="2">
    <source>
        <dbReference type="PIRSR" id="PIRSR640198-1"/>
    </source>
</evidence>
<dbReference type="PANTHER" id="PTHR13504:SF35">
    <property type="entry name" value="PROTEIN ADENYLYLTRANSFERASE SOFIC"/>
    <property type="match status" value="1"/>
</dbReference>
<dbReference type="RefSeq" id="WP_093830950.1">
    <property type="nucleotide sequence ID" value="NZ_FOLQ01000012.1"/>
</dbReference>
<proteinExistence type="predicted"/>
<dbReference type="Pfam" id="PF13784">
    <property type="entry name" value="Fic_N"/>
    <property type="match status" value="1"/>
</dbReference>
<feature type="binding site" evidence="1">
    <location>
        <position position="191"/>
    </location>
    <ligand>
        <name>ATP</name>
        <dbReference type="ChEBI" id="CHEBI:30616"/>
    </ligand>
</feature>
<dbReference type="InterPro" id="IPR026287">
    <property type="entry name" value="SoFic-like"/>
</dbReference>
<dbReference type="PIRSF" id="PIRSF038925">
    <property type="entry name" value="AMP-prot_trans"/>
    <property type="match status" value="1"/>
</dbReference>
<gene>
    <name evidence="5" type="ORF">SAMN05216167_1122</name>
</gene>
<sequence>MTFVLTPLPPQVDLETRPVLRKVAAAHRYLAELKGVAATIPNESILINTLALQEAKDSSAVENIITTHDDLFRAELFTDTFTSPATKEVQRYASALKKGFALVRQQKLLTLRHIIAIQQELEQNNAGFRRLPGTTLRNGQTGEVVYTPPQEADQIASLMANLEEFINDDTLFDADPLVKMAVVHYQFESIHPFYDGNGRTGRIINMLYLVQQDLLHLPILYMSRYIIQHKSGYYERLQAVRDQQDWQGWLLYMLDGVEQTARQTIVLVQAIRELMLHYKHTLRQRLPKLYSQDLLNNLFQHPYTKIDFLMADLHVTRLTATRYLDLLSEQGFVHKQKIGRSNYYINQALMKLFVDVGNSLPVGPIPLIQTTSHS</sequence>
<evidence type="ECO:0000259" key="4">
    <source>
        <dbReference type="PROSITE" id="PS51459"/>
    </source>
</evidence>
<feature type="binding site" evidence="3">
    <location>
        <begin position="233"/>
        <end position="234"/>
    </location>
    <ligand>
        <name>ATP</name>
        <dbReference type="ChEBI" id="CHEBI:30616"/>
    </ligand>
</feature>
<dbReference type="PANTHER" id="PTHR13504">
    <property type="entry name" value="FIDO DOMAIN-CONTAINING PROTEIN DDB_G0283145"/>
    <property type="match status" value="1"/>
</dbReference>
<feature type="binding site" evidence="1">
    <location>
        <position position="233"/>
    </location>
    <ligand>
        <name>ATP</name>
        <dbReference type="ChEBI" id="CHEBI:30616"/>
    </ligand>
</feature>
<dbReference type="InterPro" id="IPR025758">
    <property type="entry name" value="Fic/DOC_N"/>
</dbReference>
<keyword evidence="1" id="KW-0067">ATP-binding</keyword>
<reference evidence="5 6" key="1">
    <citation type="submission" date="2016-10" db="EMBL/GenBank/DDBJ databases">
        <authorList>
            <person name="de Groot N.N."/>
        </authorList>
    </citation>
    <scope>NUCLEOTIDE SEQUENCE [LARGE SCALE GENOMIC DNA]</scope>
    <source>
        <strain evidence="5 6">DSM 26130</strain>
    </source>
</reference>
<dbReference type="Proteomes" id="UP000198598">
    <property type="component" value="Unassembled WGS sequence"/>
</dbReference>
<dbReference type="GO" id="GO:0005524">
    <property type="term" value="F:ATP binding"/>
    <property type="evidence" value="ECO:0007669"/>
    <property type="project" value="UniProtKB-KW"/>
</dbReference>
<dbReference type="InterPro" id="IPR003812">
    <property type="entry name" value="Fido"/>
</dbReference>
<keyword evidence="1" id="KW-0547">Nucleotide-binding</keyword>
<name>A0A1I1Z2S6_9BACT</name>
<keyword evidence="6" id="KW-1185">Reference proteome</keyword>
<dbReference type="PROSITE" id="PS51459">
    <property type="entry name" value="FIDO"/>
    <property type="match status" value="1"/>
</dbReference>
<feature type="binding site" evidence="3">
    <location>
        <begin position="195"/>
        <end position="202"/>
    </location>
    <ligand>
        <name>ATP</name>
        <dbReference type="ChEBI" id="CHEBI:30616"/>
    </ligand>
</feature>
<feature type="active site" evidence="2">
    <location>
        <position position="191"/>
    </location>
</feature>
<evidence type="ECO:0000256" key="3">
    <source>
        <dbReference type="PIRSR" id="PIRSR640198-2"/>
    </source>
</evidence>